<dbReference type="SUPFAM" id="SSF53850">
    <property type="entry name" value="Periplasmic binding protein-like II"/>
    <property type="match status" value="1"/>
</dbReference>
<dbReference type="EMBL" id="JBHTOP010000026">
    <property type="protein sequence ID" value="MFD1672425.1"/>
    <property type="molecule type" value="Genomic_DNA"/>
</dbReference>
<comment type="caution">
    <text evidence="2">The sequence shown here is derived from an EMBL/GenBank/DDBJ whole genome shotgun (WGS) entry which is preliminary data.</text>
</comment>
<dbReference type="InterPro" id="IPR027020">
    <property type="entry name" value="YnjB"/>
</dbReference>
<accession>A0ABW4JAH8</accession>
<dbReference type="PANTHER" id="PTHR42779:SF1">
    <property type="entry name" value="PROTEIN YNJB"/>
    <property type="match status" value="1"/>
</dbReference>
<keyword evidence="1" id="KW-0732">Signal</keyword>
<gene>
    <name evidence="2" type="ORF">ACFQ5M_09970</name>
</gene>
<dbReference type="PIRSF" id="PIRSF029172">
    <property type="entry name" value="UCP029172_ABC_sbc_YnjB"/>
    <property type="match status" value="1"/>
</dbReference>
<dbReference type="Proteomes" id="UP001597267">
    <property type="component" value="Unassembled WGS sequence"/>
</dbReference>
<evidence type="ECO:0000313" key="3">
    <source>
        <dbReference type="Proteomes" id="UP001597267"/>
    </source>
</evidence>
<keyword evidence="3" id="KW-1185">Reference proteome</keyword>
<dbReference type="RefSeq" id="WP_125712177.1">
    <property type="nucleotide sequence ID" value="NZ_JBHTOP010000026.1"/>
</dbReference>
<dbReference type="Gene3D" id="3.40.190.10">
    <property type="entry name" value="Periplasmic binding protein-like II"/>
    <property type="match status" value="2"/>
</dbReference>
<feature type="signal peptide" evidence="1">
    <location>
        <begin position="1"/>
        <end position="29"/>
    </location>
</feature>
<dbReference type="NCBIfam" id="NF008633">
    <property type="entry name" value="PRK11622.1"/>
    <property type="match status" value="1"/>
</dbReference>
<evidence type="ECO:0000313" key="2">
    <source>
        <dbReference type="EMBL" id="MFD1672425.1"/>
    </source>
</evidence>
<reference evidence="3" key="1">
    <citation type="journal article" date="2019" name="Int. J. Syst. Evol. Microbiol.">
        <title>The Global Catalogue of Microorganisms (GCM) 10K type strain sequencing project: providing services to taxonomists for standard genome sequencing and annotation.</title>
        <authorList>
            <consortium name="The Broad Institute Genomics Platform"/>
            <consortium name="The Broad Institute Genome Sequencing Center for Infectious Disease"/>
            <person name="Wu L."/>
            <person name="Ma J."/>
        </authorList>
    </citation>
    <scope>NUCLEOTIDE SEQUENCE [LARGE SCALE GENOMIC DNA]</scope>
    <source>
        <strain evidence="3">CCM 8896</strain>
    </source>
</reference>
<dbReference type="PANTHER" id="PTHR42779">
    <property type="entry name" value="PROTEIN YNJB"/>
    <property type="match status" value="1"/>
</dbReference>
<protein>
    <submittedName>
        <fullName evidence="2">ABC transporter substrate-binding protein</fullName>
    </submittedName>
</protein>
<sequence length="416" mass="46041">MKKRKFLYLGLLLSLCLLVLWGCGSSKKAADTADKLPTSYSQALKDAKGKTVTYYGYGGSDTQNKWLDEVVAPMMKAKGVTLKRVPMDIDTILNKLTNEKEANKTSGNMDVLWINGENFYNAKKLNLLDGPVDGKIIPNMAKYINSSDLDVKKDMNVAIDHLEVPYGNAQFVFVGSQSMFNGDYPTSAEKMLTWAKANPGKLTYVAPPDFTGSAFVRNIIYETVGYKALNDAPATKAGIYKVIKPSLDYLNELKPYLWSEGKTYPKTTAQMDKMFADHQIAMTFSYNQMYAATQKKAGVFTDDAQTFVFDKGTIGNYNYLAIPKTAPDKAAAVVLINTMLSQKAQTERLKLKYGAVVPPYSAAKMPSAMTEKINATAETDHTLTTQTLADKRLPEVSGKKIPIIESLWKEYVLNAD</sequence>
<dbReference type="Pfam" id="PF13416">
    <property type="entry name" value="SBP_bac_8"/>
    <property type="match status" value="1"/>
</dbReference>
<name>A0ABW4JAH8_9LACO</name>
<dbReference type="InterPro" id="IPR006059">
    <property type="entry name" value="SBP"/>
</dbReference>
<evidence type="ECO:0000256" key="1">
    <source>
        <dbReference type="SAM" id="SignalP"/>
    </source>
</evidence>
<feature type="chain" id="PRO_5047541474" evidence="1">
    <location>
        <begin position="30"/>
        <end position="416"/>
    </location>
</feature>
<proteinExistence type="predicted"/>
<organism evidence="2 3">
    <name type="scientific">Agrilactobacillus yilanensis</name>
    <dbReference type="NCBI Taxonomy" id="2485997"/>
    <lineage>
        <taxon>Bacteria</taxon>
        <taxon>Bacillati</taxon>
        <taxon>Bacillota</taxon>
        <taxon>Bacilli</taxon>
        <taxon>Lactobacillales</taxon>
        <taxon>Lactobacillaceae</taxon>
        <taxon>Agrilactobacillus</taxon>
    </lineage>
</organism>